<feature type="transmembrane region" description="Helical" evidence="12">
    <location>
        <begin position="451"/>
        <end position="467"/>
    </location>
</feature>
<evidence type="ECO:0000256" key="5">
    <source>
        <dbReference type="ARBA" id="ARBA00022692"/>
    </source>
</evidence>
<evidence type="ECO:0000256" key="6">
    <source>
        <dbReference type="ARBA" id="ARBA00022801"/>
    </source>
</evidence>
<comment type="caution">
    <text evidence="12">Lacks conserved residue(s) required for the propagation of feature annotation.</text>
</comment>
<dbReference type="CDD" id="cd14686">
    <property type="entry name" value="bZIP"/>
    <property type="match status" value="1"/>
</dbReference>
<dbReference type="Pfam" id="PF07819">
    <property type="entry name" value="PGAP1"/>
    <property type="match status" value="1"/>
</dbReference>
<keyword evidence="7 12" id="KW-0256">Endoplasmic reticulum</keyword>
<evidence type="ECO:0000256" key="7">
    <source>
        <dbReference type="ARBA" id="ARBA00022824"/>
    </source>
</evidence>
<dbReference type="GO" id="GO:0050185">
    <property type="term" value="F:phosphatidylinositol deacylase activity"/>
    <property type="evidence" value="ECO:0007669"/>
    <property type="project" value="TreeGrafter"/>
</dbReference>
<keyword evidence="10 16" id="KW-0238">DNA-binding</keyword>
<dbReference type="InterPro" id="IPR029058">
    <property type="entry name" value="AB_hydrolase_fold"/>
</dbReference>
<evidence type="ECO:0000256" key="3">
    <source>
        <dbReference type="ARBA" id="ARBA00007628"/>
    </source>
</evidence>
<dbReference type="SUPFAM" id="SSF47459">
    <property type="entry name" value="HLH, helix-loop-helix DNA-binding domain"/>
    <property type="match status" value="1"/>
</dbReference>
<feature type="compositionally biased region" description="Low complexity" evidence="14">
    <location>
        <begin position="482"/>
        <end position="491"/>
    </location>
</feature>
<evidence type="ECO:0000256" key="2">
    <source>
        <dbReference type="ARBA" id="ARBA00006931"/>
    </source>
</evidence>
<dbReference type="Pfam" id="PF00010">
    <property type="entry name" value="HLH"/>
    <property type="match status" value="1"/>
</dbReference>
<dbReference type="InterPro" id="IPR012908">
    <property type="entry name" value="PGAP1-ab_dom-like"/>
</dbReference>
<keyword evidence="5 12" id="KW-0812">Transmembrane</keyword>
<dbReference type="PANTHER" id="PTHR15495">
    <property type="entry name" value="NEGATIVE REGULATOR OF VESICLE FORMATION-RELATED"/>
    <property type="match status" value="1"/>
</dbReference>
<dbReference type="STRING" id="29170.A0A368FM36"/>
<dbReference type="InterPro" id="IPR039529">
    <property type="entry name" value="PGAP1/BST1"/>
</dbReference>
<comment type="similarity">
    <text evidence="3">Belongs to the MAX family.</text>
</comment>
<accession>A0A368FM36</accession>
<dbReference type="GO" id="GO:0006888">
    <property type="term" value="P:endoplasmic reticulum to Golgi vesicle-mediated transport"/>
    <property type="evidence" value="ECO:0007669"/>
    <property type="project" value="TreeGrafter"/>
</dbReference>
<evidence type="ECO:0000259" key="15">
    <source>
        <dbReference type="PROSITE" id="PS50888"/>
    </source>
</evidence>
<evidence type="ECO:0000256" key="1">
    <source>
        <dbReference type="ARBA" id="ARBA00004477"/>
    </source>
</evidence>
<organism evidence="16 17">
    <name type="scientific">Ancylostoma caninum</name>
    <name type="common">Dog hookworm</name>
    <dbReference type="NCBI Taxonomy" id="29170"/>
    <lineage>
        <taxon>Eukaryota</taxon>
        <taxon>Metazoa</taxon>
        <taxon>Ecdysozoa</taxon>
        <taxon>Nematoda</taxon>
        <taxon>Chromadorea</taxon>
        <taxon>Rhabditida</taxon>
        <taxon>Rhabditina</taxon>
        <taxon>Rhabditomorpha</taxon>
        <taxon>Strongyloidea</taxon>
        <taxon>Ancylostomatidae</taxon>
        <taxon>Ancylostomatinae</taxon>
        <taxon>Ancylostoma</taxon>
    </lineage>
</organism>
<evidence type="ECO:0000256" key="4">
    <source>
        <dbReference type="ARBA" id="ARBA00022448"/>
    </source>
</evidence>
<dbReference type="AlphaFoldDB" id="A0A368FM36"/>
<evidence type="ECO:0000313" key="17">
    <source>
        <dbReference type="Proteomes" id="UP000252519"/>
    </source>
</evidence>
<proteinExistence type="inferred from homology"/>
<feature type="coiled-coil region" evidence="13">
    <location>
        <begin position="544"/>
        <end position="592"/>
    </location>
</feature>
<dbReference type="InterPro" id="IPR036638">
    <property type="entry name" value="HLH_DNA-bd_sf"/>
</dbReference>
<evidence type="ECO:0000256" key="10">
    <source>
        <dbReference type="ARBA" id="ARBA00023125"/>
    </source>
</evidence>
<comment type="caution">
    <text evidence="16">The sequence shown here is derived from an EMBL/GenBank/DDBJ whole genome shotgun (WGS) entry which is preliminary data.</text>
</comment>
<dbReference type="PANTHER" id="PTHR15495:SF7">
    <property type="entry name" value="GPI INOSITOL-DEACYLASE"/>
    <property type="match status" value="1"/>
</dbReference>
<feature type="region of interest" description="Disordered" evidence="14">
    <location>
        <begin position="473"/>
        <end position="509"/>
    </location>
</feature>
<comment type="similarity">
    <text evidence="2 12">Belongs to the GPI inositol-deacylase family.</text>
</comment>
<evidence type="ECO:0000256" key="12">
    <source>
        <dbReference type="RuleBase" id="RU365011"/>
    </source>
</evidence>
<evidence type="ECO:0000313" key="16">
    <source>
        <dbReference type="EMBL" id="RCN33301.1"/>
    </source>
</evidence>
<dbReference type="GO" id="GO:0046983">
    <property type="term" value="F:protein dimerization activity"/>
    <property type="evidence" value="ECO:0007669"/>
    <property type="project" value="InterPro"/>
</dbReference>
<dbReference type="GO" id="GO:0006505">
    <property type="term" value="P:GPI anchor metabolic process"/>
    <property type="evidence" value="ECO:0007669"/>
    <property type="project" value="TreeGrafter"/>
</dbReference>
<gene>
    <name evidence="16" type="ORF">ANCCAN_20872</name>
</gene>
<dbReference type="GO" id="GO:0015031">
    <property type="term" value="P:protein transport"/>
    <property type="evidence" value="ECO:0007669"/>
    <property type="project" value="UniProtKB-KW"/>
</dbReference>
<dbReference type="OrthoDB" id="348976at2759"/>
<reference evidence="16 17" key="1">
    <citation type="submission" date="2014-10" db="EMBL/GenBank/DDBJ databases">
        <title>Draft genome of the hookworm Ancylostoma caninum.</title>
        <authorList>
            <person name="Mitreva M."/>
        </authorList>
    </citation>
    <scope>NUCLEOTIDE SEQUENCE [LARGE SCALE GENOMIC DNA]</scope>
    <source>
        <strain evidence="16 17">Baltimore</strain>
    </source>
</reference>
<feature type="transmembrane region" description="Helical" evidence="12">
    <location>
        <begin position="398"/>
        <end position="417"/>
    </location>
</feature>
<evidence type="ECO:0000256" key="9">
    <source>
        <dbReference type="ARBA" id="ARBA00022989"/>
    </source>
</evidence>
<dbReference type="FunFam" id="4.10.280.10:FF:000019">
    <property type="entry name" value="Myc proto-oncogene protein"/>
    <property type="match status" value="1"/>
</dbReference>
<dbReference type="GO" id="GO:0003677">
    <property type="term" value="F:DNA binding"/>
    <property type="evidence" value="ECO:0007669"/>
    <property type="project" value="UniProtKB-KW"/>
</dbReference>
<keyword evidence="11 12" id="KW-0472">Membrane</keyword>
<sequence length="632" mass="71049">MMNKTEMTSAPFRMHFYAVDFDEELSFLSGSILNRQRDFVVRAISTIQKMYSHKIVLIGHSLGGTVLHALPAHPRFNISDMGLIIILASPISAPPIVMDEAMISFYGSMKEAWVSRKDELSDVGLVSYSGGSKDFQVPDHLATIHDGHHIVHRPSWSIRGVDTPVDHLCILWCNQLARHSTRILYNYGVEEVSKDVPRSANAVVWEFFREESRMSANNIESLADPIKIGIFDYPWVSRVYRGAMNSSKKFFELEFISPFMVYSVLVESPCEMTMLFIYSNSLARSATAKGSAKVMTVDLPYGLDSSTGHIALEGKKSCEFDLTVRPDVFYAWYLLLISNLNLVIHFTFSVLVALTLLEKLKSFDRIHFLGRLGYYLNSSIAFLLFLSCAYNYGIRECVFAVTIFYLISSVYFIAELVRYVRDKIFCAIPLCLKLCNAVLALFVIVLSPVNAYLANSAIALLIALGGMDDDSDFDDEQLESPQSSQSGSVVGILDGTLDDPKRHARAQHNALERRRRDNIKDMYISLKDVVPDMQNERASRAVILRRAIEVIEEKQQQRADLKADCDRLRSEMAELEREVARLRENLAKPIESNRSSISGECSPQPASLSAVVKMEPECGLFDVGCLTLVVLT</sequence>
<dbReference type="Gene3D" id="4.10.280.10">
    <property type="entry name" value="Helix-loop-helix DNA-binding domain"/>
    <property type="match status" value="1"/>
</dbReference>
<feature type="transmembrane region" description="Helical" evidence="12">
    <location>
        <begin position="330"/>
        <end position="354"/>
    </location>
</feature>
<keyword evidence="13" id="KW-0175">Coiled coil</keyword>
<dbReference type="PROSITE" id="PS50888">
    <property type="entry name" value="BHLH"/>
    <property type="match status" value="1"/>
</dbReference>
<evidence type="ECO:0000256" key="13">
    <source>
        <dbReference type="SAM" id="Coils"/>
    </source>
</evidence>
<name>A0A368FM36_ANCCA</name>
<evidence type="ECO:0000256" key="8">
    <source>
        <dbReference type="ARBA" id="ARBA00022927"/>
    </source>
</evidence>
<comment type="subcellular location">
    <subcellularLocation>
        <location evidence="1">Endoplasmic reticulum membrane</location>
        <topology evidence="1">Multi-pass membrane protein</topology>
    </subcellularLocation>
</comment>
<evidence type="ECO:0000256" key="14">
    <source>
        <dbReference type="SAM" id="MobiDB-lite"/>
    </source>
</evidence>
<dbReference type="SUPFAM" id="SSF53474">
    <property type="entry name" value="alpha/beta-Hydrolases"/>
    <property type="match status" value="1"/>
</dbReference>
<dbReference type="Gene3D" id="3.40.50.1820">
    <property type="entry name" value="alpha/beta hydrolase"/>
    <property type="match status" value="1"/>
</dbReference>
<keyword evidence="6 12" id="KW-0378">Hydrolase</keyword>
<keyword evidence="4 12" id="KW-0813">Transport</keyword>
<dbReference type="EC" id="3.1.-.-" evidence="12"/>
<protein>
    <recommendedName>
        <fullName evidence="12">GPI inositol-deacylase</fullName>
        <ecNumber evidence="12">3.1.-.-</ecNumber>
    </recommendedName>
</protein>
<comment type="function">
    <text evidence="12">Involved in inositol deacylation of GPI-anchored proteins which plays important roles in the quality control and ER-associated degradation of GPI-anchored proteins.</text>
</comment>
<dbReference type="GO" id="GO:0005789">
    <property type="term" value="C:endoplasmic reticulum membrane"/>
    <property type="evidence" value="ECO:0007669"/>
    <property type="project" value="UniProtKB-SubCell"/>
</dbReference>
<keyword evidence="17" id="KW-1185">Reference proteome</keyword>
<feature type="domain" description="BHLH" evidence="15">
    <location>
        <begin position="503"/>
        <end position="554"/>
    </location>
</feature>
<keyword evidence="9 12" id="KW-1133">Transmembrane helix</keyword>
<dbReference type="EMBL" id="JOJR01000943">
    <property type="protein sequence ID" value="RCN33301.1"/>
    <property type="molecule type" value="Genomic_DNA"/>
</dbReference>
<evidence type="ECO:0000256" key="11">
    <source>
        <dbReference type="ARBA" id="ARBA00023136"/>
    </source>
</evidence>
<feature type="transmembrane region" description="Helical" evidence="12">
    <location>
        <begin position="374"/>
        <end position="392"/>
    </location>
</feature>
<keyword evidence="8 12" id="KW-0653">Protein transport</keyword>
<dbReference type="SMART" id="SM00353">
    <property type="entry name" value="HLH"/>
    <property type="match status" value="1"/>
</dbReference>
<dbReference type="InterPro" id="IPR011598">
    <property type="entry name" value="bHLH_dom"/>
</dbReference>
<dbReference type="Proteomes" id="UP000252519">
    <property type="component" value="Unassembled WGS sequence"/>
</dbReference>